<comment type="pathway">
    <text evidence="4 6">Amino-acid degradation; L-kynurenine degradation; L-alanine and anthranilate from L-kynurenine: step 1/1.</text>
</comment>
<accession>A0A315Z974</accession>
<dbReference type="GO" id="GO:0030429">
    <property type="term" value="F:kynureninase activity"/>
    <property type="evidence" value="ECO:0007669"/>
    <property type="project" value="UniProtKB-UniRule"/>
</dbReference>
<dbReference type="OrthoDB" id="9812626at2"/>
<keyword evidence="8" id="KW-1185">Reference proteome</keyword>
<dbReference type="InterPro" id="IPR010111">
    <property type="entry name" value="Kynureninase"/>
</dbReference>
<dbReference type="SUPFAM" id="SSF53383">
    <property type="entry name" value="PLP-dependent transferases"/>
    <property type="match status" value="1"/>
</dbReference>
<feature type="binding site" evidence="4">
    <location>
        <position position="222"/>
    </location>
    <ligand>
        <name>pyridoxal 5'-phosphate</name>
        <dbReference type="ChEBI" id="CHEBI:597326"/>
    </ligand>
</feature>
<dbReference type="UniPathway" id="UPA00334">
    <property type="reaction ID" value="UER00455"/>
</dbReference>
<dbReference type="InterPro" id="IPR015422">
    <property type="entry name" value="PyrdxlP-dep_Trfase_small"/>
</dbReference>
<feature type="binding site" evidence="4">
    <location>
        <position position="107"/>
    </location>
    <ligand>
        <name>pyridoxal 5'-phosphate</name>
        <dbReference type="ChEBI" id="CHEBI:597326"/>
    </ligand>
</feature>
<dbReference type="EC" id="3.7.1.3" evidence="4 5"/>
<evidence type="ECO:0000256" key="4">
    <source>
        <dbReference type="HAMAP-Rule" id="MF_01970"/>
    </source>
</evidence>
<comment type="catalytic activity">
    <reaction evidence="6">
        <text>3-hydroxy-L-kynurenine + H2O = 3-hydroxyanthranilate + L-alanine + H(+)</text>
        <dbReference type="Rhea" id="RHEA:25143"/>
        <dbReference type="ChEBI" id="CHEBI:15377"/>
        <dbReference type="ChEBI" id="CHEBI:15378"/>
        <dbReference type="ChEBI" id="CHEBI:36559"/>
        <dbReference type="ChEBI" id="CHEBI:57972"/>
        <dbReference type="ChEBI" id="CHEBI:58125"/>
        <dbReference type="EC" id="3.7.1.3"/>
    </reaction>
</comment>
<feature type="binding site" evidence="4">
    <location>
        <position position="244"/>
    </location>
    <ligand>
        <name>pyridoxal 5'-phosphate</name>
        <dbReference type="ChEBI" id="CHEBI:597326"/>
    </ligand>
</feature>
<dbReference type="GO" id="GO:0019441">
    <property type="term" value="P:L-tryptophan catabolic process to kynurenine"/>
    <property type="evidence" value="ECO:0007669"/>
    <property type="project" value="TreeGrafter"/>
</dbReference>
<dbReference type="GO" id="GO:0043420">
    <property type="term" value="P:anthranilate metabolic process"/>
    <property type="evidence" value="ECO:0007669"/>
    <property type="project" value="TreeGrafter"/>
</dbReference>
<sequence length="420" mass="48032">MEYSNNKEYALRLDQEDPLRSYRDKFHHPVQSNGQPYIYMCGNSLGLQPKAVREYVEQELKDWENLGVEGHFHAKNPWMPYHEFLTENMAKIVGGKASEVVVMNTLTVNLHLMMVSFYRPTTERYKIIMEYSAFPSDQYAVQSQVSFHGFDPKESIIELKPREGESLLRTEDILEVIEQEGDAVALVMLGGVNYYTGQFFELDKITEKGHEKGCMVGFDLAHAVGNVKLKLHEWNIDFAVWCTYKYLNSGPGSIAGCFVHENHAERDDLPRFAGWWGHDKDTRFLMGPDFNPIKGAEGWQLSNPPILPLAALRASLDLFGEVGIDALVEKSRKLVAYLEYSLSELNNERIEVISPKVEKERGCQISIRVIDTDKSLFEAISEKGVIADWREPDVIRIAPVPFYNSFSDIYEFVQILKSVL</sequence>
<dbReference type="Proteomes" id="UP000245535">
    <property type="component" value="Unassembled WGS sequence"/>
</dbReference>
<dbReference type="GO" id="GO:0097053">
    <property type="term" value="P:L-kynurenine catabolic process"/>
    <property type="evidence" value="ECO:0007669"/>
    <property type="project" value="UniProtKB-UniRule"/>
</dbReference>
<dbReference type="PANTHER" id="PTHR14084">
    <property type="entry name" value="KYNURENINASE"/>
    <property type="match status" value="1"/>
</dbReference>
<keyword evidence="3 4" id="KW-0663">Pyridoxal phosphate</keyword>
<dbReference type="GO" id="GO:0030170">
    <property type="term" value="F:pyridoxal phosphate binding"/>
    <property type="evidence" value="ECO:0007669"/>
    <property type="project" value="UniProtKB-UniRule"/>
</dbReference>
<feature type="binding site" evidence="4">
    <location>
        <position position="219"/>
    </location>
    <ligand>
        <name>pyridoxal 5'-phosphate</name>
        <dbReference type="ChEBI" id="CHEBI:597326"/>
    </ligand>
</feature>
<evidence type="ECO:0000256" key="3">
    <source>
        <dbReference type="ARBA" id="ARBA00022898"/>
    </source>
</evidence>
<protein>
    <recommendedName>
        <fullName evidence="4 5">Kynureninase</fullName>
        <ecNumber evidence="4 5">3.7.1.3</ecNumber>
    </recommendedName>
    <alternativeName>
        <fullName evidence="4">L-kynurenine hydrolase</fullName>
    </alternativeName>
</protein>
<dbReference type="PIRSF" id="PIRSF038800">
    <property type="entry name" value="KYNU"/>
    <property type="match status" value="1"/>
</dbReference>
<comment type="cofactor">
    <cofactor evidence="4 6">
        <name>pyridoxal 5'-phosphate</name>
        <dbReference type="ChEBI" id="CHEBI:597326"/>
    </cofactor>
</comment>
<dbReference type="Pfam" id="PF22580">
    <property type="entry name" value="KYNU_C"/>
    <property type="match status" value="1"/>
</dbReference>
<dbReference type="GO" id="GO:0019805">
    <property type="term" value="P:quinolinate biosynthetic process"/>
    <property type="evidence" value="ECO:0007669"/>
    <property type="project" value="UniProtKB-UniRule"/>
</dbReference>
<dbReference type="Gene3D" id="3.40.640.10">
    <property type="entry name" value="Type I PLP-dependent aspartate aminotransferase-like (Major domain)"/>
    <property type="match status" value="1"/>
</dbReference>
<comment type="similarity">
    <text evidence="4 6">Belongs to the kynureninase family.</text>
</comment>
<evidence type="ECO:0000256" key="5">
    <source>
        <dbReference type="NCBIfam" id="TIGR01814"/>
    </source>
</evidence>
<dbReference type="FunFam" id="3.40.640.10:FF:000031">
    <property type="entry name" value="Kynureninase"/>
    <property type="match status" value="1"/>
</dbReference>
<comment type="caution">
    <text evidence="7">The sequence shown here is derived from an EMBL/GenBank/DDBJ whole genome shotgun (WGS) entry which is preliminary data.</text>
</comment>
<comment type="subunit">
    <text evidence="4 6">Homodimer.</text>
</comment>
<keyword evidence="1 4" id="KW-0662">Pyridine nucleotide biosynthesis</keyword>
<proteinExistence type="inferred from homology"/>
<evidence type="ECO:0000256" key="2">
    <source>
        <dbReference type="ARBA" id="ARBA00022801"/>
    </source>
</evidence>
<evidence type="ECO:0000313" key="7">
    <source>
        <dbReference type="EMBL" id="PWJ42115.1"/>
    </source>
</evidence>
<comment type="function">
    <text evidence="4 6">Catalyzes the cleavage of L-kynurenine (L-Kyn) and L-3-hydroxykynurenine (L-3OHKyn) into anthranilic acid (AA) and 3-hydroxyanthranilic acid (3-OHAA), respectively.</text>
</comment>
<dbReference type="InterPro" id="IPR015421">
    <property type="entry name" value="PyrdxlP-dep_Trfase_major"/>
</dbReference>
<dbReference type="AlphaFoldDB" id="A0A315Z974"/>
<feature type="binding site" evidence="4">
    <location>
        <begin position="134"/>
        <end position="137"/>
    </location>
    <ligand>
        <name>pyridoxal 5'-phosphate</name>
        <dbReference type="ChEBI" id="CHEBI:597326"/>
    </ligand>
</feature>
<dbReference type="GO" id="GO:0009435">
    <property type="term" value="P:NAD+ biosynthetic process"/>
    <property type="evidence" value="ECO:0007669"/>
    <property type="project" value="UniProtKB-UniRule"/>
</dbReference>
<feature type="modified residue" description="N6-(pyridoxal phosphate)lysine" evidence="4">
    <location>
        <position position="245"/>
    </location>
</feature>
<evidence type="ECO:0000256" key="6">
    <source>
        <dbReference type="PIRNR" id="PIRNR038800"/>
    </source>
</evidence>
<dbReference type="PANTHER" id="PTHR14084:SF0">
    <property type="entry name" value="KYNURENINASE"/>
    <property type="match status" value="1"/>
</dbReference>
<feature type="binding site" evidence="4">
    <location>
        <position position="275"/>
    </location>
    <ligand>
        <name>pyridoxal 5'-phosphate</name>
        <dbReference type="ChEBI" id="CHEBI:597326"/>
    </ligand>
</feature>
<feature type="binding site" evidence="4">
    <location>
        <position position="106"/>
    </location>
    <ligand>
        <name>pyridoxal 5'-phosphate</name>
        <dbReference type="ChEBI" id="CHEBI:597326"/>
    </ligand>
</feature>
<dbReference type="GO" id="GO:0005737">
    <property type="term" value="C:cytoplasm"/>
    <property type="evidence" value="ECO:0007669"/>
    <property type="project" value="UniProtKB-UniRule"/>
</dbReference>
<comment type="caution">
    <text evidence="4">Lacks conserved residue(s) required for the propagation of feature annotation.</text>
</comment>
<name>A0A315Z974_SEDFL</name>
<comment type="pathway">
    <text evidence="4 6">Cofactor biosynthesis; NAD(+) biosynthesis; quinolinate from L-kynurenine: step 2/3.</text>
</comment>
<organism evidence="7 8">
    <name type="scientific">Sediminitomix flava</name>
    <dbReference type="NCBI Taxonomy" id="379075"/>
    <lineage>
        <taxon>Bacteria</taxon>
        <taxon>Pseudomonadati</taxon>
        <taxon>Bacteroidota</taxon>
        <taxon>Cytophagia</taxon>
        <taxon>Cytophagales</taxon>
        <taxon>Flammeovirgaceae</taxon>
        <taxon>Sediminitomix</taxon>
    </lineage>
</organism>
<gene>
    <name evidence="4" type="primary">kynU</name>
    <name evidence="7" type="ORF">BC781_103365</name>
</gene>
<reference evidence="7 8" key="1">
    <citation type="submission" date="2018-03" db="EMBL/GenBank/DDBJ databases">
        <title>Genomic Encyclopedia of Archaeal and Bacterial Type Strains, Phase II (KMG-II): from individual species to whole genera.</title>
        <authorList>
            <person name="Goeker M."/>
        </authorList>
    </citation>
    <scope>NUCLEOTIDE SEQUENCE [LARGE SCALE GENOMIC DNA]</scope>
    <source>
        <strain evidence="7 8">DSM 28229</strain>
    </source>
</reference>
<dbReference type="EMBL" id="QGDO01000003">
    <property type="protein sequence ID" value="PWJ42115.1"/>
    <property type="molecule type" value="Genomic_DNA"/>
</dbReference>
<keyword evidence="2 4" id="KW-0378">Hydrolase</keyword>
<dbReference type="InterPro" id="IPR015424">
    <property type="entry name" value="PyrdxlP-dep_Trfase"/>
</dbReference>
<dbReference type="NCBIfam" id="TIGR01814">
    <property type="entry name" value="kynureninase"/>
    <property type="match status" value="1"/>
</dbReference>
<dbReference type="Gene3D" id="3.90.1150.10">
    <property type="entry name" value="Aspartate Aminotransferase, domain 1"/>
    <property type="match status" value="1"/>
</dbReference>
<feature type="binding site" evidence="4">
    <location>
        <position position="303"/>
    </location>
    <ligand>
        <name>pyridoxal 5'-phosphate</name>
        <dbReference type="ChEBI" id="CHEBI:597326"/>
    </ligand>
</feature>
<evidence type="ECO:0000256" key="1">
    <source>
        <dbReference type="ARBA" id="ARBA00022642"/>
    </source>
</evidence>
<evidence type="ECO:0000313" key="8">
    <source>
        <dbReference type="Proteomes" id="UP000245535"/>
    </source>
</evidence>
<dbReference type="HAMAP" id="MF_01970">
    <property type="entry name" value="Kynureninase"/>
    <property type="match status" value="1"/>
</dbReference>
<dbReference type="RefSeq" id="WP_109618772.1">
    <property type="nucleotide sequence ID" value="NZ_QGDO01000003.1"/>
</dbReference>
<comment type="catalytic activity">
    <reaction evidence="4 6">
        <text>L-kynurenine + H2O = anthranilate + L-alanine + H(+)</text>
        <dbReference type="Rhea" id="RHEA:16813"/>
        <dbReference type="ChEBI" id="CHEBI:15377"/>
        <dbReference type="ChEBI" id="CHEBI:15378"/>
        <dbReference type="ChEBI" id="CHEBI:16567"/>
        <dbReference type="ChEBI" id="CHEBI:57959"/>
        <dbReference type="ChEBI" id="CHEBI:57972"/>
        <dbReference type="EC" id="3.7.1.3"/>
    </reaction>
</comment>
<dbReference type="UniPathway" id="UPA00253">
    <property type="reaction ID" value="UER00329"/>
</dbReference>